<dbReference type="Gene3D" id="2.30.30.90">
    <property type="match status" value="2"/>
</dbReference>
<gene>
    <name evidence="3" type="ORF">SAMN02745226_00677</name>
</gene>
<dbReference type="PANTHER" id="PTHR42954:SF2">
    <property type="entry name" value="FE(2+) TRANSPORT PROTEIN A"/>
    <property type="match status" value="1"/>
</dbReference>
<reference evidence="4" key="1">
    <citation type="submission" date="2016-12" db="EMBL/GenBank/DDBJ databases">
        <authorList>
            <person name="Varghese N."/>
            <person name="Submissions S."/>
        </authorList>
    </citation>
    <scope>NUCLEOTIDE SEQUENCE [LARGE SCALE GENOMIC DNA]</scope>
    <source>
        <strain evidence="4">DSM 13020</strain>
    </source>
</reference>
<evidence type="ECO:0000313" key="3">
    <source>
        <dbReference type="EMBL" id="SHN55617.1"/>
    </source>
</evidence>
<dbReference type="InterPro" id="IPR052713">
    <property type="entry name" value="FeoA"/>
</dbReference>
<dbReference type="STRING" id="1121883.SAMN02745226_00677"/>
<dbReference type="SUPFAM" id="SSF50037">
    <property type="entry name" value="C-terminal domain of transcriptional repressors"/>
    <property type="match status" value="1"/>
</dbReference>
<accession>A0A1M7SAK5</accession>
<dbReference type="InterPro" id="IPR038157">
    <property type="entry name" value="FeoA_core_dom"/>
</dbReference>
<keyword evidence="1" id="KW-0408">Iron</keyword>
<organism evidence="3 4">
    <name type="scientific">Fervidobacterium gondwanense DSM 13020</name>
    <dbReference type="NCBI Taxonomy" id="1121883"/>
    <lineage>
        <taxon>Bacteria</taxon>
        <taxon>Thermotogati</taxon>
        <taxon>Thermotogota</taxon>
        <taxon>Thermotogae</taxon>
        <taxon>Thermotogales</taxon>
        <taxon>Fervidobacteriaceae</taxon>
        <taxon>Fervidobacterium</taxon>
    </lineage>
</organism>
<dbReference type="GO" id="GO:0046914">
    <property type="term" value="F:transition metal ion binding"/>
    <property type="evidence" value="ECO:0007669"/>
    <property type="project" value="InterPro"/>
</dbReference>
<dbReference type="OrthoDB" id="37552at2"/>
<dbReference type="Pfam" id="PF04023">
    <property type="entry name" value="FeoA"/>
    <property type="match status" value="1"/>
</dbReference>
<dbReference type="RefSeq" id="WP_072758364.1">
    <property type="nucleotide sequence ID" value="NZ_FRDJ01000003.1"/>
</dbReference>
<dbReference type="InterPro" id="IPR008988">
    <property type="entry name" value="Transcriptional_repressor_C"/>
</dbReference>
<dbReference type="Proteomes" id="UP000184207">
    <property type="component" value="Unassembled WGS sequence"/>
</dbReference>
<evidence type="ECO:0000313" key="4">
    <source>
        <dbReference type="Proteomes" id="UP000184207"/>
    </source>
</evidence>
<evidence type="ECO:0000259" key="2">
    <source>
        <dbReference type="SMART" id="SM00899"/>
    </source>
</evidence>
<dbReference type="AlphaFoldDB" id="A0A1M7SAK5"/>
<feature type="domain" description="Ferrous iron transporter FeoA-like" evidence="2">
    <location>
        <begin position="1"/>
        <end position="72"/>
    </location>
</feature>
<dbReference type="EMBL" id="FRDJ01000003">
    <property type="protein sequence ID" value="SHN55617.1"/>
    <property type="molecule type" value="Genomic_DNA"/>
</dbReference>
<protein>
    <submittedName>
        <fullName evidence="3">Ferrous iron transport protein A</fullName>
    </submittedName>
</protein>
<dbReference type="SMART" id="SM00899">
    <property type="entry name" value="FeoA"/>
    <property type="match status" value="1"/>
</dbReference>
<dbReference type="InterPro" id="IPR007167">
    <property type="entry name" value="Fe-transptr_FeoA-like"/>
</dbReference>
<dbReference type="PANTHER" id="PTHR42954">
    <property type="entry name" value="FE(2+) TRANSPORT PROTEIN A"/>
    <property type="match status" value="1"/>
</dbReference>
<proteinExistence type="predicted"/>
<keyword evidence="4" id="KW-1185">Reference proteome</keyword>
<sequence>MRLSEVPVGAEAIVEKVGESEISPRLRAIGILPGVSITVIRSAPMGDPRMYKVFNKIITLRQSEAELIEVKLQQESSLPLSYVAPGEYIVKELRAGIMARRFFEKCGIVENSKLLLLPDRRVKTPTGLYDIGLGKLSKIYVVPVKDYKMTESLQVEKRQECGK</sequence>
<name>A0A1M7SAK5_FERGO</name>
<evidence type="ECO:0000256" key="1">
    <source>
        <dbReference type="ARBA" id="ARBA00023004"/>
    </source>
</evidence>